<evidence type="ECO:0000256" key="3">
    <source>
        <dbReference type="ARBA" id="ARBA00048132"/>
    </source>
</evidence>
<dbReference type="AlphaFoldDB" id="A0A3L6ZWT6"/>
<evidence type="ECO:0000256" key="2">
    <source>
        <dbReference type="ARBA" id="ARBA00023002"/>
    </source>
</evidence>
<evidence type="ECO:0000313" key="5">
    <source>
        <dbReference type="EMBL" id="RLP72359.1"/>
    </source>
</evidence>
<keyword evidence="1" id="KW-0285">Flavoprotein</keyword>
<evidence type="ECO:0000259" key="4">
    <source>
        <dbReference type="Pfam" id="PF07992"/>
    </source>
</evidence>
<feature type="domain" description="FAD/NAD(P)-binding" evidence="4">
    <location>
        <begin position="260"/>
        <end position="569"/>
    </location>
</feature>
<dbReference type="InterPro" id="IPR023753">
    <property type="entry name" value="FAD/NAD-binding_dom"/>
</dbReference>
<accession>A0A3L6ZWT6</accession>
<dbReference type="GO" id="GO:0004791">
    <property type="term" value="F:thioredoxin-disulfide reductase (NADPH) activity"/>
    <property type="evidence" value="ECO:0007669"/>
    <property type="project" value="UniProtKB-EC"/>
</dbReference>
<dbReference type="OrthoDB" id="109585at2"/>
<dbReference type="Pfam" id="PF07992">
    <property type="entry name" value="Pyr_redox_2"/>
    <property type="match status" value="1"/>
</dbReference>
<gene>
    <name evidence="5" type="ORF">D9V29_04185</name>
</gene>
<reference evidence="5 6" key="1">
    <citation type="submission" date="2018-10" db="EMBL/GenBank/DDBJ databases">
        <authorList>
            <person name="Li J."/>
        </authorList>
    </citation>
    <scope>NUCLEOTIDE SEQUENCE [LARGE SCALE GENOMIC DNA]</scope>
    <source>
        <strain evidence="5 6">CCTCC AB209002</strain>
    </source>
</reference>
<proteinExistence type="predicted"/>
<dbReference type="Gene3D" id="3.50.50.60">
    <property type="entry name" value="FAD/NAD(P)-binding domain"/>
    <property type="match status" value="2"/>
</dbReference>
<organism evidence="5 6">
    <name type="scientific">Mycetocola manganoxydans</name>
    <dbReference type="NCBI Taxonomy" id="699879"/>
    <lineage>
        <taxon>Bacteria</taxon>
        <taxon>Bacillati</taxon>
        <taxon>Actinomycetota</taxon>
        <taxon>Actinomycetes</taxon>
        <taxon>Micrococcales</taxon>
        <taxon>Microbacteriaceae</taxon>
        <taxon>Mycetocola</taxon>
    </lineage>
</organism>
<keyword evidence="2" id="KW-0560">Oxidoreductase</keyword>
<dbReference type="PRINTS" id="PR00368">
    <property type="entry name" value="FADPNR"/>
</dbReference>
<sequence length="588" mass="62611">MPGVLWPQQSSAAIGGRRADMARGDDRSHPIILVCAANPDARERLVDELHTRYSADYEVMSSSTAAESADLLRRSSTAERQVALVLSDDLTEDADDVTVFDLARRLYPDVRRGLVVRWGSWVDPVVARAIFDAMTRTRIDYYVVLPRHTPDEYFHRTVTEFLLEWERAAGDHSPDAIVFGRDSSPRVHEIRRFLSRAGIRFRYAAPGSPLATSAADDVANDITDAPAVLLADGRLLLEPTNANLADAVGLTTALPAQTVDLAIIGAGPGGLAAAVYAASEGLDTLVLERESIGGQAGSSSLIRNYLGFSRGVSGAELSERAYQQAWVFGAQFAHTREAVSMRVEPDAFELTVAPGDTVRARSIVLASGVSYRRLAIPALDPWVGSAVFYGASAVEAKAQTGRIVHVVGGGNSAGQAALHLARYAASVSLIVRSPNLAASMSAYLIAELAAAGVAVITETRVVGGGGDGNRLEYLVLRHRVTGEEESVPSNALFITIGAAPHTGWLPDEVLRDRWGFVWTGSDVVLEGGRRAWSQARQPGALESSVPGLFAIGDVRRGSVKRVASAVGEGSVVISSVHAFLAERSAARG</sequence>
<dbReference type="InterPro" id="IPR036188">
    <property type="entry name" value="FAD/NAD-bd_sf"/>
</dbReference>
<evidence type="ECO:0000313" key="6">
    <source>
        <dbReference type="Proteomes" id="UP000270299"/>
    </source>
</evidence>
<dbReference type="SUPFAM" id="SSF51905">
    <property type="entry name" value="FAD/NAD(P)-binding domain"/>
    <property type="match status" value="1"/>
</dbReference>
<evidence type="ECO:0000256" key="1">
    <source>
        <dbReference type="ARBA" id="ARBA00022630"/>
    </source>
</evidence>
<keyword evidence="6" id="KW-1185">Reference proteome</keyword>
<comment type="catalytic activity">
    <reaction evidence="3">
        <text>[thioredoxin]-dithiol + NADP(+) = [thioredoxin]-disulfide + NADPH + H(+)</text>
        <dbReference type="Rhea" id="RHEA:20345"/>
        <dbReference type="Rhea" id="RHEA-COMP:10698"/>
        <dbReference type="Rhea" id="RHEA-COMP:10700"/>
        <dbReference type="ChEBI" id="CHEBI:15378"/>
        <dbReference type="ChEBI" id="CHEBI:29950"/>
        <dbReference type="ChEBI" id="CHEBI:50058"/>
        <dbReference type="ChEBI" id="CHEBI:57783"/>
        <dbReference type="ChEBI" id="CHEBI:58349"/>
        <dbReference type="EC" id="1.8.1.9"/>
    </reaction>
</comment>
<protein>
    <submittedName>
        <fullName evidence="5">FAD-dependent oxidoreductase</fullName>
    </submittedName>
</protein>
<dbReference type="PRINTS" id="PR00469">
    <property type="entry name" value="PNDRDTASEII"/>
</dbReference>
<dbReference type="EMBL" id="RCUV01000005">
    <property type="protein sequence ID" value="RLP72359.1"/>
    <property type="molecule type" value="Genomic_DNA"/>
</dbReference>
<dbReference type="PANTHER" id="PTHR48105">
    <property type="entry name" value="THIOREDOXIN REDUCTASE 1-RELATED-RELATED"/>
    <property type="match status" value="1"/>
</dbReference>
<dbReference type="InterPro" id="IPR050097">
    <property type="entry name" value="Ferredoxin-NADP_redctase_2"/>
</dbReference>
<name>A0A3L6ZWT6_9MICO</name>
<dbReference type="Proteomes" id="UP000270299">
    <property type="component" value="Unassembled WGS sequence"/>
</dbReference>
<comment type="caution">
    <text evidence="5">The sequence shown here is derived from an EMBL/GenBank/DDBJ whole genome shotgun (WGS) entry which is preliminary data.</text>
</comment>